<evidence type="ECO:0000259" key="3">
    <source>
        <dbReference type="SMART" id="SM00470"/>
    </source>
</evidence>
<reference evidence="5" key="1">
    <citation type="submission" date="2011-01" db="EMBL/GenBank/DDBJ databases">
        <title>Complete sequence of plasmid2 of Rahnella sp. Y9602.</title>
        <authorList>
            <consortium name="US DOE Joint Genome Institute"/>
            <person name="Lucas S."/>
            <person name="Copeland A."/>
            <person name="Lapidus A."/>
            <person name="Cheng J.-F."/>
            <person name="Goodwin L."/>
            <person name="Pitluck S."/>
            <person name="Lu M."/>
            <person name="Detter J.C."/>
            <person name="Han C."/>
            <person name="Tapia R."/>
            <person name="Land M."/>
            <person name="Hauser L."/>
            <person name="Kyrpides N."/>
            <person name="Ivanova N."/>
            <person name="Ovchinnikova G."/>
            <person name="Pagani I."/>
            <person name="Sobecky P.A."/>
            <person name="Martinez R.J."/>
            <person name="Woyke T."/>
        </authorList>
    </citation>
    <scope>NUCLEOTIDE SEQUENCE [LARGE SCALE GENOMIC DNA]</scope>
    <source>
        <strain evidence="5">Y9602</strain>
        <plasmid evidence="5">pRAHAQ02</plasmid>
    </source>
</reference>
<proteinExistence type="inferred from homology"/>
<dbReference type="Proteomes" id="UP000007257">
    <property type="component" value="Plasmid pRAHAQ02"/>
</dbReference>
<dbReference type="Gene3D" id="1.10.10.2830">
    <property type="match status" value="1"/>
</dbReference>
<feature type="domain" description="ParB-like N-terminal" evidence="3">
    <location>
        <begin position="50"/>
        <end position="137"/>
    </location>
</feature>
<dbReference type="InterPro" id="IPR004437">
    <property type="entry name" value="ParB/RepB/Spo0J"/>
</dbReference>
<organism evidence="4 5">
    <name type="scientific">Rahnella sp. (strain Y9602)</name>
    <dbReference type="NCBI Taxonomy" id="2703885"/>
    <lineage>
        <taxon>Bacteria</taxon>
        <taxon>Pseudomonadati</taxon>
        <taxon>Pseudomonadota</taxon>
        <taxon>Gammaproteobacteria</taxon>
        <taxon>Enterobacterales</taxon>
        <taxon>Yersiniaceae</taxon>
        <taxon>Rahnella</taxon>
    </lineage>
</organism>
<dbReference type="GO" id="GO:0003677">
    <property type="term" value="F:DNA binding"/>
    <property type="evidence" value="ECO:0007669"/>
    <property type="project" value="UniProtKB-KW"/>
</dbReference>
<dbReference type="InterPro" id="IPR014884">
    <property type="entry name" value="ParB_fam_C"/>
</dbReference>
<dbReference type="PANTHER" id="PTHR38973">
    <property type="entry name" value="PLASMID PARTITIONING CONTROL PROTEIN-RELATED"/>
    <property type="match status" value="1"/>
</dbReference>
<dbReference type="RefSeq" id="WP_013578327.1">
    <property type="nucleotide sequence ID" value="NC_015063.1"/>
</dbReference>
<dbReference type="InterPro" id="IPR003115">
    <property type="entry name" value="ParB_N"/>
</dbReference>
<evidence type="ECO:0000256" key="1">
    <source>
        <dbReference type="ARBA" id="ARBA00006295"/>
    </source>
</evidence>
<sequence length="321" mass="36156">MSSKRTTIGRTFTQSLHKDSTEDEGYTQRFTLASGKTASFKMVRVEADNVKLDTFVTLETNGRDQSALTSESLRDITRTLKLQQFFPAIGRRLPQGIEILDGSRRRAGAIIEKVGLNVLVTESDISASDARQLAADLQTAKEHNLREIGLRLQILRENGMTQKEIAQSEMLSEAKVTRAIQAASVPSEMLAPFPVQSELTYPDFKLLLDIHQQLMTKQIRVDEVVDKINESKASLSDGLATDEVKSAIIQLFKSVTTMMLENPAKQKSITTSLWNFGGKDKFARRKTKGRLLSYEFNRLPKEVQDELDLVIQKTIEKHFKH</sequence>
<dbReference type="SMART" id="SM00470">
    <property type="entry name" value="ParB"/>
    <property type="match status" value="1"/>
</dbReference>
<dbReference type="AlphaFoldDB" id="A0A0H3FHD5"/>
<evidence type="ECO:0000313" key="5">
    <source>
        <dbReference type="Proteomes" id="UP000007257"/>
    </source>
</evidence>
<geneLocation type="plasmid" evidence="4 5">
    <name>pRAHAQ02</name>
</geneLocation>
<dbReference type="PANTHER" id="PTHR38973:SF1">
    <property type="entry name" value="PLASMID PARTITION PROTEIN B"/>
    <property type="match status" value="1"/>
</dbReference>
<reference evidence="4 5" key="2">
    <citation type="journal article" date="2012" name="J. Bacteriol.">
        <title>Complete Genome Sequence of Rahnella sp. Strain Y9602, a Gammaproteobacterium Isolate from Metal- and Radionuclide-Contaminated Soil.</title>
        <authorList>
            <person name="Martinez R.J."/>
            <person name="Bruce D."/>
            <person name="Detter C."/>
            <person name="Goodwin L.A."/>
            <person name="Han J."/>
            <person name="Han C.S."/>
            <person name="Held B."/>
            <person name="Land M.L."/>
            <person name="Mikhailova N."/>
            <person name="Nolan M."/>
            <person name="Pennacchio L."/>
            <person name="Pitluck S."/>
            <person name="Tapia R."/>
            <person name="Woyke T."/>
            <person name="Sobecky P.A."/>
        </authorList>
    </citation>
    <scope>NUCLEOTIDE SEQUENCE [LARGE SCALE GENOMIC DNA]</scope>
    <source>
        <strain evidence="4 5">Y9602</strain>
        <plasmid evidence="4 5">pRAHAQ02</plasmid>
    </source>
</reference>
<dbReference type="EMBL" id="CP002507">
    <property type="protein sequence ID" value="ADW76647.1"/>
    <property type="molecule type" value="Genomic_DNA"/>
</dbReference>
<protein>
    <submittedName>
        <fullName evidence="4">ParB-like partition protein</fullName>
    </submittedName>
</protein>
<dbReference type="HOGENOM" id="CLU_065144_0_0_6"/>
<dbReference type="NCBIfam" id="TIGR00180">
    <property type="entry name" value="parB_part"/>
    <property type="match status" value="1"/>
</dbReference>
<keyword evidence="2" id="KW-0238">DNA-binding</keyword>
<comment type="similarity">
    <text evidence="1">Belongs to the ParB family.</text>
</comment>
<dbReference type="Pfam" id="PF08775">
    <property type="entry name" value="ParB"/>
    <property type="match status" value="1"/>
</dbReference>
<dbReference type="OrthoDB" id="5719994at2"/>
<accession>A0A0H3FHD5</accession>
<dbReference type="KEGG" id="rah:Rahaq_5074"/>
<evidence type="ECO:0000313" key="4">
    <source>
        <dbReference type="EMBL" id="ADW76647.1"/>
    </source>
</evidence>
<name>A0A0H3FHD5_RAHSY</name>
<keyword evidence="4" id="KW-0614">Plasmid</keyword>
<gene>
    <name evidence="4" type="ordered locus">Rahaq_5074</name>
</gene>
<dbReference type="CDD" id="cd16394">
    <property type="entry name" value="sopB_N"/>
    <property type="match status" value="1"/>
</dbReference>
<evidence type="ECO:0000256" key="2">
    <source>
        <dbReference type="ARBA" id="ARBA00023125"/>
    </source>
</evidence>